<feature type="transmembrane region" description="Helical" evidence="1">
    <location>
        <begin position="54"/>
        <end position="73"/>
    </location>
</feature>
<dbReference type="PANTHER" id="PTHR15887">
    <property type="entry name" value="TRANSMEMBRANE PROTEIN 69"/>
    <property type="match status" value="1"/>
</dbReference>
<sequence length="155" mass="16710">MKIPRSALILGLAGVLPFVFGALIASGIFSAHMGQPDDVNSYPLVIAKDGQDLLLRYGTIILAFMSGVLWGFATKAPSDRATLAYSLSVVPALWVFFTGGQVQTGGLISLALGFVGLLVLDWQFSRWGLTPLWWMQLRILLTSLVMLCLVVGIVV</sequence>
<dbReference type="PANTHER" id="PTHR15887:SF1">
    <property type="entry name" value="TRANSMEMBRANE PROTEIN 69"/>
    <property type="match status" value="1"/>
</dbReference>
<keyword evidence="1" id="KW-0472">Membrane</keyword>
<dbReference type="EMBL" id="JAQIOY010000003">
    <property type="protein sequence ID" value="MDA7425219.1"/>
    <property type="molecule type" value="Genomic_DNA"/>
</dbReference>
<dbReference type="RefSeq" id="WP_271432567.1">
    <property type="nucleotide sequence ID" value="NZ_JAQIOY010000003.1"/>
</dbReference>
<reference evidence="2 3" key="1">
    <citation type="submission" date="2023-01" db="EMBL/GenBank/DDBJ databases">
        <title>Thalassococcus onchidii sp. nov., isolated from a marine invertebrate from the South China Sea.</title>
        <authorList>
            <person name="Xu S."/>
            <person name="Liu Z."/>
            <person name="Xu Y."/>
        </authorList>
    </citation>
    <scope>NUCLEOTIDE SEQUENCE [LARGE SCALE GENOMIC DNA]</scope>
    <source>
        <strain evidence="2 3">KCTC 32084</strain>
    </source>
</reference>
<keyword evidence="1" id="KW-1133">Transmembrane helix</keyword>
<dbReference type="InterPro" id="IPR021836">
    <property type="entry name" value="DUF3429"/>
</dbReference>
<evidence type="ECO:0000313" key="3">
    <source>
        <dbReference type="Proteomes" id="UP001210720"/>
    </source>
</evidence>
<dbReference type="Pfam" id="PF11911">
    <property type="entry name" value="DUF3429"/>
    <property type="match status" value="1"/>
</dbReference>
<keyword evidence="3" id="KW-1185">Reference proteome</keyword>
<evidence type="ECO:0000256" key="1">
    <source>
        <dbReference type="SAM" id="Phobius"/>
    </source>
</evidence>
<protein>
    <submittedName>
        <fullName evidence="2">DUF3429 domain-containing protein</fullName>
    </submittedName>
</protein>
<keyword evidence="1" id="KW-0812">Transmembrane</keyword>
<name>A0ABT4XTC4_9RHOB</name>
<proteinExistence type="predicted"/>
<feature type="transmembrane region" description="Helical" evidence="1">
    <location>
        <begin position="103"/>
        <end position="120"/>
    </location>
</feature>
<feature type="transmembrane region" description="Helical" evidence="1">
    <location>
        <begin position="132"/>
        <end position="154"/>
    </location>
</feature>
<accession>A0ABT4XTC4</accession>
<comment type="caution">
    <text evidence="2">The sequence shown here is derived from an EMBL/GenBank/DDBJ whole genome shotgun (WGS) entry which is preliminary data.</text>
</comment>
<gene>
    <name evidence="2" type="ORF">PFY00_10800</name>
</gene>
<evidence type="ECO:0000313" key="2">
    <source>
        <dbReference type="EMBL" id="MDA7425219.1"/>
    </source>
</evidence>
<dbReference type="Proteomes" id="UP001210720">
    <property type="component" value="Unassembled WGS sequence"/>
</dbReference>
<organism evidence="2 3">
    <name type="scientific">Thalassococcus lentus</name>
    <dbReference type="NCBI Taxonomy" id="1210524"/>
    <lineage>
        <taxon>Bacteria</taxon>
        <taxon>Pseudomonadati</taxon>
        <taxon>Pseudomonadota</taxon>
        <taxon>Alphaproteobacteria</taxon>
        <taxon>Rhodobacterales</taxon>
        <taxon>Roseobacteraceae</taxon>
        <taxon>Thalassococcus</taxon>
    </lineage>
</organism>